<dbReference type="RefSeq" id="WP_200590963.1">
    <property type="nucleotide sequence ID" value="NZ_JAEPBG010000002.1"/>
</dbReference>
<accession>A0A934SRK5</accession>
<reference evidence="1" key="1">
    <citation type="submission" date="2021-01" db="EMBL/GenBank/DDBJ databases">
        <title>Genome sequence of strain Noviherbaspirillum sp. DKR-6.</title>
        <authorList>
            <person name="Chaudhary D.K."/>
        </authorList>
    </citation>
    <scope>NUCLEOTIDE SEQUENCE</scope>
    <source>
        <strain evidence="1">DKR-6</strain>
    </source>
</reference>
<sequence>MSQRIAAMVFALACGACSTMSPEQCRNADWRQVGYADGVEGYPGSRIQDHASACAASNVTPDLTAYLAGRADGLRIYCQPEKGFDVGRKGRPDNAGDCPEPMRSAFLEQYQRGRQINAIESEISSLSSSLENERRMQRRNDDRIDEIRKELGRQNLDPARRNTLLEEMNRIVERKEDNGRRRLRLQRDIDDAQRRLDDRLRGFGR</sequence>
<dbReference type="AlphaFoldDB" id="A0A934SRK5"/>
<dbReference type="Proteomes" id="UP000622890">
    <property type="component" value="Unassembled WGS sequence"/>
</dbReference>
<comment type="caution">
    <text evidence="1">The sequence shown here is derived from an EMBL/GenBank/DDBJ whole genome shotgun (WGS) entry which is preliminary data.</text>
</comment>
<proteinExistence type="predicted"/>
<protein>
    <submittedName>
        <fullName evidence="1">DUF2799 domain-containing protein</fullName>
    </submittedName>
</protein>
<dbReference type="EMBL" id="JAEPBG010000002">
    <property type="protein sequence ID" value="MBK4734195.1"/>
    <property type="molecule type" value="Genomic_DNA"/>
</dbReference>
<name>A0A934SRK5_9BURK</name>
<gene>
    <name evidence="1" type="ORF">JJB74_06190</name>
</gene>
<dbReference type="InterPro" id="IPR021242">
    <property type="entry name" value="DUF2799"/>
</dbReference>
<keyword evidence="2" id="KW-1185">Reference proteome</keyword>
<organism evidence="1 2">
    <name type="scientific">Noviherbaspirillum pedocola</name>
    <dbReference type="NCBI Taxonomy" id="2801341"/>
    <lineage>
        <taxon>Bacteria</taxon>
        <taxon>Pseudomonadati</taxon>
        <taxon>Pseudomonadota</taxon>
        <taxon>Betaproteobacteria</taxon>
        <taxon>Burkholderiales</taxon>
        <taxon>Oxalobacteraceae</taxon>
        <taxon>Noviherbaspirillum</taxon>
    </lineage>
</organism>
<evidence type="ECO:0000313" key="1">
    <source>
        <dbReference type="EMBL" id="MBK4734195.1"/>
    </source>
</evidence>
<dbReference type="Pfam" id="PF10973">
    <property type="entry name" value="DUF2799"/>
    <property type="match status" value="1"/>
</dbReference>
<evidence type="ECO:0000313" key="2">
    <source>
        <dbReference type="Proteomes" id="UP000622890"/>
    </source>
</evidence>